<keyword evidence="3" id="KW-1185">Reference proteome</keyword>
<dbReference type="Proteomes" id="UP000588647">
    <property type="component" value="Unassembled WGS sequence"/>
</dbReference>
<name>A0A7W6HAM6_9HYPH</name>
<dbReference type="RefSeq" id="WP_246367572.1">
    <property type="nucleotide sequence ID" value="NZ_JAAAMM010000001.1"/>
</dbReference>
<feature type="region of interest" description="Disordered" evidence="1">
    <location>
        <begin position="1"/>
        <end position="21"/>
    </location>
</feature>
<accession>A0A7W6HAM6</accession>
<organism evidence="2 3">
    <name type="scientific">Aurantimonas endophytica</name>
    <dbReference type="NCBI Taxonomy" id="1522175"/>
    <lineage>
        <taxon>Bacteria</taxon>
        <taxon>Pseudomonadati</taxon>
        <taxon>Pseudomonadota</taxon>
        <taxon>Alphaproteobacteria</taxon>
        <taxon>Hyphomicrobiales</taxon>
        <taxon>Aurantimonadaceae</taxon>
        <taxon>Aurantimonas</taxon>
    </lineage>
</organism>
<sequence length="92" mass="10810">MSGHYSKIAQNADRSPWRKDRPRTSAELLEAVGRKIREARASLAFRLRALSGRARMRRDLLDLDDFQLKDLGLTRDEALRAAERIEWRCDWK</sequence>
<proteinExistence type="predicted"/>
<protein>
    <submittedName>
        <fullName evidence="2">Uncharacterized protein YjiS (DUF1127 family)</fullName>
    </submittedName>
</protein>
<reference evidence="2 3" key="1">
    <citation type="submission" date="2020-08" db="EMBL/GenBank/DDBJ databases">
        <title>Genomic Encyclopedia of Type Strains, Phase IV (KMG-IV): sequencing the most valuable type-strain genomes for metagenomic binning, comparative biology and taxonomic classification.</title>
        <authorList>
            <person name="Goeker M."/>
        </authorList>
    </citation>
    <scope>NUCLEOTIDE SEQUENCE [LARGE SCALE GENOMIC DNA]</scope>
    <source>
        <strain evidence="2 3">DSM 103570</strain>
    </source>
</reference>
<dbReference type="EMBL" id="JACIEM010000001">
    <property type="protein sequence ID" value="MBB4001671.1"/>
    <property type="molecule type" value="Genomic_DNA"/>
</dbReference>
<evidence type="ECO:0000313" key="2">
    <source>
        <dbReference type="EMBL" id="MBB4001671.1"/>
    </source>
</evidence>
<evidence type="ECO:0000313" key="3">
    <source>
        <dbReference type="Proteomes" id="UP000588647"/>
    </source>
</evidence>
<comment type="caution">
    <text evidence="2">The sequence shown here is derived from an EMBL/GenBank/DDBJ whole genome shotgun (WGS) entry which is preliminary data.</text>
</comment>
<gene>
    <name evidence="2" type="ORF">GGR03_000718</name>
</gene>
<dbReference type="AlphaFoldDB" id="A0A7W6HAM6"/>
<evidence type="ECO:0000256" key="1">
    <source>
        <dbReference type="SAM" id="MobiDB-lite"/>
    </source>
</evidence>